<dbReference type="Proteomes" id="UP000887116">
    <property type="component" value="Unassembled WGS sequence"/>
</dbReference>
<comment type="caution">
    <text evidence="2">The sequence shown here is derived from an EMBL/GenBank/DDBJ whole genome shotgun (WGS) entry which is preliminary data.</text>
</comment>
<evidence type="ECO:0000313" key="3">
    <source>
        <dbReference type="Proteomes" id="UP000887116"/>
    </source>
</evidence>
<dbReference type="AlphaFoldDB" id="A0A8X6HTS8"/>
<sequence length="91" mass="10325">MPGYSHYKQIINDQKDKQQNSRNPTPEMMLNPLSPDDSGGKSFVASEYHGLNDILSGNGEEVILGRPLIRWTLNYSDVPRTFQYFSCELSS</sequence>
<name>A0A8X6HTS8_TRICU</name>
<proteinExistence type="predicted"/>
<reference evidence="2" key="1">
    <citation type="submission" date="2020-07" db="EMBL/GenBank/DDBJ databases">
        <title>Multicomponent nature underlies the extraordinary mechanical properties of spider dragline silk.</title>
        <authorList>
            <person name="Kono N."/>
            <person name="Nakamura H."/>
            <person name="Mori M."/>
            <person name="Yoshida Y."/>
            <person name="Ohtoshi R."/>
            <person name="Malay A.D."/>
            <person name="Moran D.A.P."/>
            <person name="Tomita M."/>
            <person name="Numata K."/>
            <person name="Arakawa K."/>
        </authorList>
    </citation>
    <scope>NUCLEOTIDE SEQUENCE</scope>
</reference>
<feature type="region of interest" description="Disordered" evidence="1">
    <location>
        <begin position="1"/>
        <end position="37"/>
    </location>
</feature>
<protein>
    <submittedName>
        <fullName evidence="2">Uncharacterized protein</fullName>
    </submittedName>
</protein>
<gene>
    <name evidence="2" type="ORF">TNCT_69101</name>
</gene>
<accession>A0A8X6HTS8</accession>
<organism evidence="2 3">
    <name type="scientific">Trichonephila clavata</name>
    <name type="common">Joro spider</name>
    <name type="synonym">Nephila clavata</name>
    <dbReference type="NCBI Taxonomy" id="2740835"/>
    <lineage>
        <taxon>Eukaryota</taxon>
        <taxon>Metazoa</taxon>
        <taxon>Ecdysozoa</taxon>
        <taxon>Arthropoda</taxon>
        <taxon>Chelicerata</taxon>
        <taxon>Arachnida</taxon>
        <taxon>Araneae</taxon>
        <taxon>Araneomorphae</taxon>
        <taxon>Entelegynae</taxon>
        <taxon>Araneoidea</taxon>
        <taxon>Nephilidae</taxon>
        <taxon>Trichonephila</taxon>
    </lineage>
</organism>
<dbReference type="EMBL" id="BMAO01036274">
    <property type="protein sequence ID" value="GFR09454.1"/>
    <property type="molecule type" value="Genomic_DNA"/>
</dbReference>
<evidence type="ECO:0000256" key="1">
    <source>
        <dbReference type="SAM" id="MobiDB-lite"/>
    </source>
</evidence>
<dbReference type="OrthoDB" id="10421018at2759"/>
<evidence type="ECO:0000313" key="2">
    <source>
        <dbReference type="EMBL" id="GFR09454.1"/>
    </source>
</evidence>
<keyword evidence="3" id="KW-1185">Reference proteome</keyword>